<dbReference type="GO" id="GO:0046404">
    <property type="term" value="F:ATP-dependent polydeoxyribonucleotide 5'-hydroxyl-kinase activity"/>
    <property type="evidence" value="ECO:0007669"/>
    <property type="project" value="TreeGrafter"/>
</dbReference>
<sequence>MKRKSEITDFFASKSPKPDNGERFTWKVYHESLIKGVYNPKNNTDKAIDGDSKPEIDGKADNKIRVAAFDLDSTLVATKGKSPWPRSADDWKWAFEKVPAILRQLYHNKTDIEKESPKESSEHIPNGIDKDSSSVTDNAPYTIVIFSNQGSTVPREDTKRFQQLKERVRQVVTSIGVPVLFYAAAKVDKTKESQFRKPKTGMWDELIKDLAELHQTIDMEKSFYCGDALGRPNDFADSDKQFANAIGITCYTPEYIFYQI</sequence>
<dbReference type="Pfam" id="PF08645">
    <property type="entry name" value="PNK3P"/>
    <property type="match status" value="1"/>
</dbReference>
<dbReference type="PANTHER" id="PTHR12083">
    <property type="entry name" value="BIFUNCTIONAL POLYNUCLEOTIDE PHOSPHATASE/KINASE"/>
    <property type="match status" value="1"/>
</dbReference>
<dbReference type="GO" id="GO:0046403">
    <property type="term" value="F:polynucleotide 3'-phosphatase activity"/>
    <property type="evidence" value="ECO:0007669"/>
    <property type="project" value="TreeGrafter"/>
</dbReference>
<dbReference type="InterPro" id="IPR013954">
    <property type="entry name" value="PNK3P"/>
</dbReference>
<dbReference type="InterPro" id="IPR006549">
    <property type="entry name" value="HAD-SF_hydro_IIIA"/>
</dbReference>
<dbReference type="NCBIfam" id="TIGR01662">
    <property type="entry name" value="HAD-SF-IIIA"/>
    <property type="match status" value="1"/>
</dbReference>
<organism evidence="2">
    <name type="scientific">Blastobotrys adeninivorans</name>
    <name type="common">Yeast</name>
    <name type="synonym">Arxula adeninivorans</name>
    <dbReference type="NCBI Taxonomy" id="409370"/>
    <lineage>
        <taxon>Eukaryota</taxon>
        <taxon>Fungi</taxon>
        <taxon>Dikarya</taxon>
        <taxon>Ascomycota</taxon>
        <taxon>Saccharomycotina</taxon>
        <taxon>Dipodascomycetes</taxon>
        <taxon>Dipodascales</taxon>
        <taxon>Trichomonascaceae</taxon>
        <taxon>Blastobotrys</taxon>
    </lineage>
</organism>
<dbReference type="GO" id="GO:0003690">
    <property type="term" value="F:double-stranded DNA binding"/>
    <property type="evidence" value="ECO:0007669"/>
    <property type="project" value="TreeGrafter"/>
</dbReference>
<reference evidence="2" key="1">
    <citation type="submission" date="2014-02" db="EMBL/GenBank/DDBJ databases">
        <authorList>
            <person name="Genoscope - CEA"/>
        </authorList>
    </citation>
    <scope>NUCLEOTIDE SEQUENCE</scope>
    <source>
        <strain evidence="2">LS3</strain>
    </source>
</reference>
<protein>
    <submittedName>
        <fullName evidence="2">ARAD1B17842p</fullName>
    </submittedName>
</protein>
<dbReference type="PANTHER" id="PTHR12083:SF9">
    <property type="entry name" value="BIFUNCTIONAL POLYNUCLEOTIDE PHOSPHATASE_KINASE"/>
    <property type="match status" value="1"/>
</dbReference>
<dbReference type="SUPFAM" id="SSF56784">
    <property type="entry name" value="HAD-like"/>
    <property type="match status" value="2"/>
</dbReference>
<gene>
    <name evidence="2" type="ORF">GNLVRS02_ARAD1B17842g</name>
</gene>
<feature type="compositionally biased region" description="Basic and acidic residues" evidence="1">
    <location>
        <begin position="112"/>
        <end position="132"/>
    </location>
</feature>
<dbReference type="InterPro" id="IPR006551">
    <property type="entry name" value="Polynucleotide_phosphatase"/>
</dbReference>
<dbReference type="InterPro" id="IPR023214">
    <property type="entry name" value="HAD_sf"/>
</dbReference>
<dbReference type="NCBIfam" id="TIGR01664">
    <property type="entry name" value="DNA-3'-Pase"/>
    <property type="match status" value="1"/>
</dbReference>
<dbReference type="EMBL" id="HG937692">
    <property type="protein sequence ID" value="CDP36648.1"/>
    <property type="molecule type" value="Genomic_DNA"/>
</dbReference>
<dbReference type="Gene3D" id="3.40.50.1000">
    <property type="entry name" value="HAD superfamily/HAD-like"/>
    <property type="match status" value="1"/>
</dbReference>
<evidence type="ECO:0000256" key="1">
    <source>
        <dbReference type="SAM" id="MobiDB-lite"/>
    </source>
</evidence>
<accession>A0A060T6T6</accession>
<feature type="region of interest" description="Disordered" evidence="1">
    <location>
        <begin position="112"/>
        <end position="135"/>
    </location>
</feature>
<evidence type="ECO:0000313" key="2">
    <source>
        <dbReference type="EMBL" id="CDP36648.1"/>
    </source>
</evidence>
<proteinExistence type="predicted"/>
<dbReference type="AlphaFoldDB" id="A0A060T6T6"/>
<reference evidence="2" key="2">
    <citation type="submission" date="2014-06" db="EMBL/GenBank/DDBJ databases">
        <title>The complete genome of Blastobotrys (Arxula) adeninivorans LS3 - a yeast of biotechnological interest.</title>
        <authorList>
            <person name="Kunze G."/>
            <person name="Gaillardin C."/>
            <person name="Czernicka M."/>
            <person name="Durrens P."/>
            <person name="Martin T."/>
            <person name="Boer E."/>
            <person name="Gabaldon T."/>
            <person name="Cruz J."/>
            <person name="Talla E."/>
            <person name="Marck C."/>
            <person name="Goffeau A."/>
            <person name="Barbe V."/>
            <person name="Baret P."/>
            <person name="Baronian K."/>
            <person name="Beier S."/>
            <person name="Bleykasten C."/>
            <person name="Bode R."/>
            <person name="Casaregola S."/>
            <person name="Despons L."/>
            <person name="Fairhead C."/>
            <person name="Giersberg M."/>
            <person name="Gierski P."/>
            <person name="Hahnel U."/>
            <person name="Hartmann A."/>
            <person name="Jankowska D."/>
            <person name="Jubin C."/>
            <person name="Jung P."/>
            <person name="Lafontaine I."/>
            <person name="Leh-Louis V."/>
            <person name="Lemaire M."/>
            <person name="Marcet-Houben M."/>
            <person name="Mascher M."/>
            <person name="Morel G."/>
            <person name="Richard G.-F."/>
            <person name="Riechen J."/>
            <person name="Sacerdot C."/>
            <person name="Sarkar A."/>
            <person name="Savel G."/>
            <person name="Schacherer J."/>
            <person name="Sherman D."/>
            <person name="Straub M.-L."/>
            <person name="Stein N."/>
            <person name="Thierry A."/>
            <person name="Trautwein-Schult A."/>
            <person name="Westhof E."/>
            <person name="Worch S."/>
            <person name="Dujon B."/>
            <person name="Souciet J.-L."/>
            <person name="Wincker P."/>
            <person name="Scholz U."/>
            <person name="Neuveglise N."/>
        </authorList>
    </citation>
    <scope>NUCLEOTIDE SEQUENCE</scope>
    <source>
        <strain evidence="2">LS3</strain>
    </source>
</reference>
<dbReference type="GO" id="GO:0006281">
    <property type="term" value="P:DNA repair"/>
    <property type="evidence" value="ECO:0007669"/>
    <property type="project" value="TreeGrafter"/>
</dbReference>
<dbReference type="PhylomeDB" id="A0A060T6T6"/>
<name>A0A060T6T6_BLAAD</name>
<dbReference type="InterPro" id="IPR036412">
    <property type="entry name" value="HAD-like_sf"/>
</dbReference>